<protein>
    <submittedName>
        <fullName evidence="2">Uncharacterized protein</fullName>
    </submittedName>
</protein>
<keyword evidence="3" id="KW-1185">Reference proteome</keyword>
<feature type="region of interest" description="Disordered" evidence="1">
    <location>
        <begin position="251"/>
        <end position="279"/>
    </location>
</feature>
<reference evidence="2 3" key="1">
    <citation type="journal article" date="2018" name="Mol. Biol. Evol.">
        <title>Broad Genomic Sampling Reveals a Smut Pathogenic Ancestry of the Fungal Clade Ustilaginomycotina.</title>
        <authorList>
            <person name="Kijpornyongpan T."/>
            <person name="Mondo S.J."/>
            <person name="Barry K."/>
            <person name="Sandor L."/>
            <person name="Lee J."/>
            <person name="Lipzen A."/>
            <person name="Pangilinan J."/>
            <person name="LaButti K."/>
            <person name="Hainaut M."/>
            <person name="Henrissat B."/>
            <person name="Grigoriev I.V."/>
            <person name="Spatafora J.W."/>
            <person name="Aime M.C."/>
        </authorList>
    </citation>
    <scope>NUCLEOTIDE SEQUENCE [LARGE SCALE GENOMIC DNA]</scope>
    <source>
        <strain evidence="2 3">MCA 3882</strain>
    </source>
</reference>
<evidence type="ECO:0000313" key="2">
    <source>
        <dbReference type="EMBL" id="PWN32218.1"/>
    </source>
</evidence>
<name>A0A316V5C0_9BASI</name>
<proteinExistence type="predicted"/>
<dbReference type="RefSeq" id="XP_025352520.1">
    <property type="nucleotide sequence ID" value="XM_025501176.1"/>
</dbReference>
<dbReference type="AlphaFoldDB" id="A0A316V5C0"/>
<sequence length="279" mass="31899">MFQDGDVQDSKVLQLSDDGLKQHAKFERELFHHHLNQIDIHRESARNKAWYNPTRLYNYYKIYCGVKKCDTSGTNLRELGKAAADQRRSSGAIYLSRTASGKGRHYQAITTDQAYTLRDHFIMHFDFPFLILCNLRAATAFPVTPSPSLHSSYFHSPILEKIKAKFKPSEDGPATPATPEAIRTYSRSEESKLADANRARQKHKYDKSTRWRINPARYYHQIQETKANKQVTAHVRNLTQLGSAEKTGCARFGKTKSGKDHITAVNSDLYNEQHKPTTP</sequence>
<dbReference type="InParanoid" id="A0A316V5C0"/>
<evidence type="ECO:0000313" key="3">
    <source>
        <dbReference type="Proteomes" id="UP000245771"/>
    </source>
</evidence>
<dbReference type="EMBL" id="KZ819606">
    <property type="protein sequence ID" value="PWN32218.1"/>
    <property type="molecule type" value="Genomic_DNA"/>
</dbReference>
<gene>
    <name evidence="2" type="ORF">FA14DRAFT_182130</name>
</gene>
<dbReference type="GeneID" id="37022957"/>
<dbReference type="Proteomes" id="UP000245771">
    <property type="component" value="Unassembled WGS sequence"/>
</dbReference>
<feature type="region of interest" description="Disordered" evidence="1">
    <location>
        <begin position="166"/>
        <end position="207"/>
    </location>
</feature>
<organism evidence="2 3">
    <name type="scientific">Meira miltonrushii</name>
    <dbReference type="NCBI Taxonomy" id="1280837"/>
    <lineage>
        <taxon>Eukaryota</taxon>
        <taxon>Fungi</taxon>
        <taxon>Dikarya</taxon>
        <taxon>Basidiomycota</taxon>
        <taxon>Ustilaginomycotina</taxon>
        <taxon>Exobasidiomycetes</taxon>
        <taxon>Exobasidiales</taxon>
        <taxon>Brachybasidiaceae</taxon>
        <taxon>Meira</taxon>
    </lineage>
</organism>
<accession>A0A316V5C0</accession>
<evidence type="ECO:0000256" key="1">
    <source>
        <dbReference type="SAM" id="MobiDB-lite"/>
    </source>
</evidence>
<feature type="compositionally biased region" description="Basic and acidic residues" evidence="1">
    <location>
        <begin position="186"/>
        <end position="198"/>
    </location>
</feature>